<keyword evidence="7" id="KW-1185">Reference proteome</keyword>
<gene>
    <name evidence="6" type="ORF">ISU02_20630</name>
</gene>
<keyword evidence="3" id="KW-0547">Nucleotide-binding</keyword>
<dbReference type="CDD" id="cd03264">
    <property type="entry name" value="ABC_drug_resistance_like"/>
    <property type="match status" value="1"/>
</dbReference>
<dbReference type="GO" id="GO:0005524">
    <property type="term" value="F:ATP binding"/>
    <property type="evidence" value="ECO:0007669"/>
    <property type="project" value="UniProtKB-KW"/>
</dbReference>
<keyword evidence="4 6" id="KW-0067">ATP-binding</keyword>
<reference evidence="6 7" key="1">
    <citation type="submission" date="2020-11" db="EMBL/GenBank/DDBJ databases">
        <title>Fusibacter basophilias sp. nov.</title>
        <authorList>
            <person name="Qiu D."/>
        </authorList>
    </citation>
    <scope>NUCLEOTIDE SEQUENCE [LARGE SCALE GENOMIC DNA]</scope>
    <source>
        <strain evidence="6 7">Q10-2</strain>
    </source>
</reference>
<comment type="caution">
    <text evidence="6">The sequence shown here is derived from an EMBL/GenBank/DDBJ whole genome shotgun (WGS) entry which is preliminary data.</text>
</comment>
<dbReference type="InterPro" id="IPR003593">
    <property type="entry name" value="AAA+_ATPase"/>
</dbReference>
<dbReference type="EMBL" id="JADKNH010000016">
    <property type="protein sequence ID" value="MBF4695507.1"/>
    <property type="molecule type" value="Genomic_DNA"/>
</dbReference>
<evidence type="ECO:0000256" key="1">
    <source>
        <dbReference type="ARBA" id="ARBA00005417"/>
    </source>
</evidence>
<sequence length="297" mass="33099">MTIKLDNVSKTYKDIKALDSISLTIQQGMFGILGPNGAGKTTLMRTLMALQPADDGKIVINGIDIEQRDKIRECVSYLPQEFSFYASMTVNDAMDYMALLGGISNSVTRKKLINELLAKVNLMKQKRNKFKTLSGGMKRRLGIAIALLKDPAVLIVDEPTAGLDPEERVRFRMLLSEFAKDRIVLLSTHIVGDIEHSCKHIAILNQGKIIFDGEQQQLPDEAAGKVRELEVATDELSDIQAKYYVVSIRLMATGYKVKIITDDVIGVQVMPNVEDAYLVKMSAQNKSIQFKEQDLLC</sequence>
<dbReference type="Gene3D" id="3.40.50.300">
    <property type="entry name" value="P-loop containing nucleotide triphosphate hydrolases"/>
    <property type="match status" value="1"/>
</dbReference>
<evidence type="ECO:0000313" key="6">
    <source>
        <dbReference type="EMBL" id="MBF4695507.1"/>
    </source>
</evidence>
<dbReference type="PROSITE" id="PS50893">
    <property type="entry name" value="ABC_TRANSPORTER_2"/>
    <property type="match status" value="1"/>
</dbReference>
<evidence type="ECO:0000259" key="5">
    <source>
        <dbReference type="PROSITE" id="PS50893"/>
    </source>
</evidence>
<keyword evidence="2" id="KW-0813">Transport</keyword>
<evidence type="ECO:0000256" key="2">
    <source>
        <dbReference type="ARBA" id="ARBA00022448"/>
    </source>
</evidence>
<feature type="domain" description="ABC transporter" evidence="5">
    <location>
        <begin position="3"/>
        <end position="231"/>
    </location>
</feature>
<dbReference type="Pfam" id="PF00005">
    <property type="entry name" value="ABC_tran"/>
    <property type="match status" value="1"/>
</dbReference>
<evidence type="ECO:0000313" key="7">
    <source>
        <dbReference type="Proteomes" id="UP000614200"/>
    </source>
</evidence>
<accession>A0ABR9ZYH9</accession>
<dbReference type="InterPro" id="IPR003439">
    <property type="entry name" value="ABC_transporter-like_ATP-bd"/>
</dbReference>
<proteinExistence type="inferred from homology"/>
<dbReference type="SMART" id="SM00382">
    <property type="entry name" value="AAA"/>
    <property type="match status" value="1"/>
</dbReference>
<evidence type="ECO:0000256" key="4">
    <source>
        <dbReference type="ARBA" id="ARBA00022840"/>
    </source>
</evidence>
<dbReference type="Proteomes" id="UP000614200">
    <property type="component" value="Unassembled WGS sequence"/>
</dbReference>
<protein>
    <submittedName>
        <fullName evidence="6">ABC transporter ATP-binding protein</fullName>
    </submittedName>
</protein>
<comment type="similarity">
    <text evidence="1">Belongs to the ABC transporter superfamily.</text>
</comment>
<dbReference type="PANTHER" id="PTHR43335:SF2">
    <property type="entry name" value="ABC TRANSPORTER, ATP-BINDING PROTEIN"/>
    <property type="match status" value="1"/>
</dbReference>
<dbReference type="SUPFAM" id="SSF52540">
    <property type="entry name" value="P-loop containing nucleoside triphosphate hydrolases"/>
    <property type="match status" value="1"/>
</dbReference>
<dbReference type="PROSITE" id="PS00211">
    <property type="entry name" value="ABC_TRANSPORTER_1"/>
    <property type="match status" value="1"/>
</dbReference>
<dbReference type="InterPro" id="IPR017871">
    <property type="entry name" value="ABC_transporter-like_CS"/>
</dbReference>
<organism evidence="6 7">
    <name type="scientific">Fusibacter ferrireducens</name>
    <dbReference type="NCBI Taxonomy" id="2785058"/>
    <lineage>
        <taxon>Bacteria</taxon>
        <taxon>Bacillati</taxon>
        <taxon>Bacillota</taxon>
        <taxon>Clostridia</taxon>
        <taxon>Eubacteriales</taxon>
        <taxon>Eubacteriales Family XII. Incertae Sedis</taxon>
        <taxon>Fusibacter</taxon>
    </lineage>
</organism>
<dbReference type="RefSeq" id="WP_194703744.1">
    <property type="nucleotide sequence ID" value="NZ_JADKNH010000016.1"/>
</dbReference>
<dbReference type="InterPro" id="IPR027417">
    <property type="entry name" value="P-loop_NTPase"/>
</dbReference>
<evidence type="ECO:0000256" key="3">
    <source>
        <dbReference type="ARBA" id="ARBA00022741"/>
    </source>
</evidence>
<dbReference type="PANTHER" id="PTHR43335">
    <property type="entry name" value="ABC TRANSPORTER, ATP-BINDING PROTEIN"/>
    <property type="match status" value="1"/>
</dbReference>
<name>A0ABR9ZYH9_9FIRM</name>